<sequence>MSGCAHKQPPVAPPLTASLPLQIQAQSVPLAQPACPVEIKIKDDQALAVFNVPNDGSCKPHQKKGHLLPDPKCTPGAVNSTLTVTVLKDPDFRTDCVRNKATSADEKAKTYGWYSQSKPQDNQGQNQTCELDHLVPLYLGGADTLDNIWPQCGPDGAALNARYFKEKDKVELYLGEQVRNGTMSLKKAQVGIAKDWTQYIAAAEAFCKSGQCGKNPNVMGMTETDDW</sequence>
<reference evidence="1 2" key="1">
    <citation type="submission" date="2018-12" db="EMBL/GenBank/DDBJ databases">
        <title>Sequencing of bacterial isolates from soil warming experiment in Harvard Forest, Massachusetts, USA.</title>
        <authorList>
            <person name="Deangelis K."/>
        </authorList>
    </citation>
    <scope>NUCLEOTIDE SEQUENCE [LARGE SCALE GENOMIC DNA]</scope>
    <source>
        <strain evidence="1 2">EB153</strain>
    </source>
</reference>
<dbReference type="AlphaFoldDB" id="A0A3R9QA37"/>
<dbReference type="RefSeq" id="WP_125485452.1">
    <property type="nucleotide sequence ID" value="NZ_RSDW01000001.1"/>
</dbReference>
<comment type="caution">
    <text evidence="1">The sequence shown here is derived from an EMBL/GenBank/DDBJ whole genome shotgun (WGS) entry which is preliminary data.</text>
</comment>
<keyword evidence="2" id="KW-1185">Reference proteome</keyword>
<protein>
    <submittedName>
        <fullName evidence="1">Uncharacterized protein</fullName>
    </submittedName>
</protein>
<dbReference type="InterPro" id="IPR003615">
    <property type="entry name" value="HNH_nuc"/>
</dbReference>
<name>A0A3R9QA37_9BACT</name>
<organism evidence="1 2">
    <name type="scientific">Edaphobacter aggregans</name>
    <dbReference type="NCBI Taxonomy" id="570835"/>
    <lineage>
        <taxon>Bacteria</taxon>
        <taxon>Pseudomonadati</taxon>
        <taxon>Acidobacteriota</taxon>
        <taxon>Terriglobia</taxon>
        <taxon>Terriglobales</taxon>
        <taxon>Acidobacteriaceae</taxon>
        <taxon>Edaphobacter</taxon>
    </lineage>
</organism>
<dbReference type="OrthoDB" id="109506at2"/>
<accession>A0A3R9QA37</accession>
<dbReference type="EMBL" id="RSDW01000001">
    <property type="protein sequence ID" value="RSL16898.1"/>
    <property type="molecule type" value="Genomic_DNA"/>
</dbReference>
<gene>
    <name evidence="1" type="ORF">EDE15_2425</name>
</gene>
<evidence type="ECO:0000313" key="2">
    <source>
        <dbReference type="Proteomes" id="UP000269669"/>
    </source>
</evidence>
<proteinExistence type="predicted"/>
<dbReference type="Proteomes" id="UP000269669">
    <property type="component" value="Unassembled WGS sequence"/>
</dbReference>
<evidence type="ECO:0000313" key="1">
    <source>
        <dbReference type="EMBL" id="RSL16898.1"/>
    </source>
</evidence>
<dbReference type="CDD" id="cd00085">
    <property type="entry name" value="HNHc"/>
    <property type="match status" value="1"/>
</dbReference>